<sequence>MAGALKPARALRPLPALALLVAAVLLVHGWLLGWLGELLRLPPAPAMERLEAVYTRMLAPTAPPAAPAAAPGGARAGPPRSAPARALQPRPAASDAPLPASEPADGAVEITVSGEAPVPQPPDFDPSAAPGTVAGAIGPGASASSAVAAASATPATAAAVAAPGPAFDWPLSTRLRYELNGWYQGPVTGSAQVEWLRAGERYQVHLEVAIGPSVAPLMSRRMSSEGRITPEGLRPQRYEQETRQLVGRTRLQQMSFVEEGVRLPDGRQMPASADVQDSASQFIQMVWLFSTRPELRRTGSRVEFDLALPHRVRRWVYEVGEKVPVSTPLGPLETFHVRPVPITTALPEAGAEAVRRGGSILSAQIWYAPTLQMLPVRIRLEQDTETWVDLLLSEVPQQAGAAVPTGTGTQAGSSAATK</sequence>
<accession>A0ABX2G8T6</accession>
<evidence type="ECO:0000313" key="2">
    <source>
        <dbReference type="EMBL" id="NRT58161.1"/>
    </source>
</evidence>
<name>A0ABX2G8T6_9BURK</name>
<evidence type="ECO:0000256" key="1">
    <source>
        <dbReference type="SAM" id="MobiDB-lite"/>
    </source>
</evidence>
<dbReference type="Pfam" id="PF11306">
    <property type="entry name" value="DUF3108"/>
    <property type="match status" value="1"/>
</dbReference>
<feature type="compositionally biased region" description="Low complexity" evidence="1">
    <location>
        <begin position="67"/>
        <end position="93"/>
    </location>
</feature>
<feature type="region of interest" description="Disordered" evidence="1">
    <location>
        <begin position="399"/>
        <end position="418"/>
    </location>
</feature>
<proteinExistence type="predicted"/>
<dbReference type="EMBL" id="JABSNM010000024">
    <property type="protein sequence ID" value="NRT58161.1"/>
    <property type="molecule type" value="Genomic_DNA"/>
</dbReference>
<feature type="region of interest" description="Disordered" evidence="1">
    <location>
        <begin position="64"/>
        <end position="135"/>
    </location>
</feature>
<organism evidence="2 3">
    <name type="scientific">Sphaerotilus uruguayifluvii</name>
    <dbReference type="NCBI Taxonomy" id="2735897"/>
    <lineage>
        <taxon>Bacteria</taxon>
        <taxon>Pseudomonadati</taxon>
        <taxon>Pseudomonadota</taxon>
        <taxon>Betaproteobacteria</taxon>
        <taxon>Burkholderiales</taxon>
        <taxon>Sphaerotilaceae</taxon>
        <taxon>Sphaerotilus</taxon>
    </lineage>
</organism>
<dbReference type="RefSeq" id="WP_173807183.1">
    <property type="nucleotide sequence ID" value="NZ_JABSNM010000024.1"/>
</dbReference>
<reference evidence="2 3" key="1">
    <citation type="submission" date="2020-05" db="EMBL/GenBank/DDBJ databases">
        <title>Genomic Encyclopedia of Type Strains, Phase IV (KMG-V): Genome sequencing to study the core and pangenomes of soil and plant-associated prokaryotes.</title>
        <authorList>
            <person name="Whitman W."/>
        </authorList>
    </citation>
    <scope>NUCLEOTIDE SEQUENCE [LARGE SCALE GENOMIC DNA]</scope>
    <source>
        <strain evidence="2 3">C29</strain>
    </source>
</reference>
<comment type="caution">
    <text evidence="2">The sequence shown here is derived from an EMBL/GenBank/DDBJ whole genome shotgun (WGS) entry which is preliminary data.</text>
</comment>
<gene>
    <name evidence="2" type="ORF">HNQ01_003927</name>
</gene>
<dbReference type="InterPro" id="IPR021457">
    <property type="entry name" value="DUF3108"/>
</dbReference>
<feature type="compositionally biased region" description="Polar residues" evidence="1">
    <location>
        <begin position="406"/>
        <end position="418"/>
    </location>
</feature>
<evidence type="ECO:0008006" key="4">
    <source>
        <dbReference type="Google" id="ProtNLM"/>
    </source>
</evidence>
<protein>
    <recommendedName>
        <fullName evidence="4">DUF3108 domain-containing protein</fullName>
    </recommendedName>
</protein>
<keyword evidence="3" id="KW-1185">Reference proteome</keyword>
<dbReference type="Proteomes" id="UP001516061">
    <property type="component" value="Unassembled WGS sequence"/>
</dbReference>
<evidence type="ECO:0000313" key="3">
    <source>
        <dbReference type="Proteomes" id="UP001516061"/>
    </source>
</evidence>